<dbReference type="PANTHER" id="PTHR30561:SF0">
    <property type="entry name" value="GUANIDINIUM EXPORTER"/>
    <property type="match status" value="1"/>
</dbReference>
<feature type="transmembrane region" description="Helical" evidence="8">
    <location>
        <begin position="30"/>
        <end position="49"/>
    </location>
</feature>
<dbReference type="PANTHER" id="PTHR30561">
    <property type="entry name" value="SMR FAMILY PROTON-DEPENDENT DRUG EFFLUX TRANSPORTER SUGE"/>
    <property type="match status" value="1"/>
</dbReference>
<evidence type="ECO:0000256" key="7">
    <source>
        <dbReference type="RuleBase" id="RU003942"/>
    </source>
</evidence>
<dbReference type="GeneID" id="69517250"/>
<evidence type="ECO:0000256" key="1">
    <source>
        <dbReference type="ARBA" id="ARBA00004651"/>
    </source>
</evidence>
<dbReference type="RefSeq" id="WP_010887647.1">
    <property type="nucleotide sequence ID" value="NC_001263.1"/>
</dbReference>
<keyword evidence="6 8" id="KW-0472">Membrane</keyword>
<dbReference type="Pfam" id="PF00893">
    <property type="entry name" value="Multi_Drug_Res"/>
    <property type="match status" value="1"/>
</dbReference>
<dbReference type="SUPFAM" id="SSF103481">
    <property type="entry name" value="Multidrug resistance efflux transporter EmrE"/>
    <property type="match status" value="1"/>
</dbReference>
<evidence type="ECO:0000256" key="2">
    <source>
        <dbReference type="ARBA" id="ARBA00022448"/>
    </source>
</evidence>
<gene>
    <name evidence="9" type="ordered locus">DR_1004</name>
</gene>
<keyword evidence="4 7" id="KW-0812">Transmembrane</keyword>
<evidence type="ECO:0000256" key="6">
    <source>
        <dbReference type="ARBA" id="ARBA00023136"/>
    </source>
</evidence>
<dbReference type="PaxDb" id="243230-DR_1004"/>
<dbReference type="PIR" id="D75449">
    <property type="entry name" value="D75449"/>
</dbReference>
<dbReference type="HOGENOM" id="CLU_133067_1_3_0"/>
<dbReference type="GO" id="GO:0005886">
    <property type="term" value="C:plasma membrane"/>
    <property type="evidence" value="ECO:0000318"/>
    <property type="project" value="GO_Central"/>
</dbReference>
<evidence type="ECO:0000256" key="4">
    <source>
        <dbReference type="ARBA" id="ARBA00022692"/>
    </source>
</evidence>
<evidence type="ECO:0000313" key="9">
    <source>
        <dbReference type="EMBL" id="AAF10579.1"/>
    </source>
</evidence>
<dbReference type="InterPro" id="IPR037185">
    <property type="entry name" value="EmrE-like"/>
</dbReference>
<evidence type="ECO:0000256" key="3">
    <source>
        <dbReference type="ARBA" id="ARBA00022475"/>
    </source>
</evidence>
<keyword evidence="10" id="KW-1185">Reference proteome</keyword>
<dbReference type="eggNOG" id="COG2076">
    <property type="taxonomic scope" value="Bacteria"/>
</dbReference>
<name>Q9RVM3_DEIRA</name>
<dbReference type="FunCoup" id="Q9RVM3">
    <property type="interactions" value="52"/>
</dbReference>
<sequence>MNAWTALVLAGLFEVGFTTALKLEQQNKNWGWAFIVCAWISFGFLAQAIETIPLGTAYAVWTGIGAVGTVLVGRVFFGEQLGGRKLALLAVMVAAILGLKVTA</sequence>
<dbReference type="OrthoDB" id="21828at2"/>
<dbReference type="KEGG" id="dra:DR_1004"/>
<dbReference type="GO" id="GO:0055085">
    <property type="term" value="P:transmembrane transport"/>
    <property type="evidence" value="ECO:0000318"/>
    <property type="project" value="GO_Central"/>
</dbReference>
<evidence type="ECO:0000313" key="10">
    <source>
        <dbReference type="Proteomes" id="UP000002524"/>
    </source>
</evidence>
<comment type="subcellular location">
    <subcellularLocation>
        <location evidence="1 7">Cell membrane</location>
        <topology evidence="1 7">Multi-pass membrane protein</topology>
    </subcellularLocation>
</comment>
<comment type="similarity">
    <text evidence="7">Belongs to the drug/metabolite transporter (DMT) superfamily. Small multidrug resistance (SMR) (TC 2.A.7.1) family.</text>
</comment>
<dbReference type="InterPro" id="IPR045324">
    <property type="entry name" value="Small_multidrug_res"/>
</dbReference>
<dbReference type="EnsemblBacteria" id="AAF10579">
    <property type="protein sequence ID" value="AAF10579"/>
    <property type="gene ID" value="DR_1004"/>
</dbReference>
<reference evidence="9 10" key="1">
    <citation type="journal article" date="1999" name="Science">
        <title>Genome sequence of the radioresistant bacterium Deinococcus radiodurans R1.</title>
        <authorList>
            <person name="White O."/>
            <person name="Eisen J.A."/>
            <person name="Heidelberg J.F."/>
            <person name="Hickey E.K."/>
            <person name="Peterson J.D."/>
            <person name="Dodson R.J."/>
            <person name="Haft D.H."/>
            <person name="Gwinn M.L."/>
            <person name="Nelson W.C."/>
            <person name="Richardson D.L."/>
            <person name="Moffat K.S."/>
            <person name="Qin H."/>
            <person name="Jiang L."/>
            <person name="Pamphile W."/>
            <person name="Crosby M."/>
            <person name="Shen M."/>
            <person name="Vamathevan J.J."/>
            <person name="Lam P."/>
            <person name="McDonald L."/>
            <person name="Utterback T."/>
            <person name="Zalewski C."/>
            <person name="Makarova K.S."/>
            <person name="Aravind L."/>
            <person name="Daly M.J."/>
            <person name="Minton K.W."/>
            <person name="Fleischmann R.D."/>
            <person name="Ketchum K.A."/>
            <person name="Nelson K.E."/>
            <person name="Salzberg S."/>
            <person name="Smith H.O."/>
            <person name="Venter J.C."/>
            <person name="Fraser C.M."/>
        </authorList>
    </citation>
    <scope>NUCLEOTIDE SEQUENCE [LARGE SCALE GENOMIC DNA]</scope>
    <source>
        <strain evidence="10">ATCC 13939 / DSM 20539 / JCM 16871 / LMG 4051 / NBRC 15346 / NCIMB 9279 / R1 / VKM B-1422</strain>
    </source>
</reference>
<evidence type="ECO:0000256" key="8">
    <source>
        <dbReference type="SAM" id="Phobius"/>
    </source>
</evidence>
<keyword evidence="5 8" id="KW-1133">Transmembrane helix</keyword>
<keyword evidence="3" id="KW-1003">Cell membrane</keyword>
<dbReference type="PATRIC" id="fig|243230.17.peg.1193"/>
<dbReference type="Gene3D" id="1.10.3730.20">
    <property type="match status" value="1"/>
</dbReference>
<evidence type="ECO:0000256" key="5">
    <source>
        <dbReference type="ARBA" id="ARBA00022989"/>
    </source>
</evidence>
<feature type="transmembrane region" description="Helical" evidence="8">
    <location>
        <begin position="56"/>
        <end position="77"/>
    </location>
</feature>
<keyword evidence="2" id="KW-0813">Transport</keyword>
<proteinExistence type="inferred from homology"/>
<dbReference type="AlphaFoldDB" id="Q9RVM3"/>
<dbReference type="Proteomes" id="UP000002524">
    <property type="component" value="Chromosome 1"/>
</dbReference>
<dbReference type="InterPro" id="IPR000390">
    <property type="entry name" value="Small_drug/metabolite_transptr"/>
</dbReference>
<protein>
    <submittedName>
        <fullName evidence="9">SugE protein</fullName>
    </submittedName>
</protein>
<dbReference type="EMBL" id="AE000513">
    <property type="protein sequence ID" value="AAF10579.1"/>
    <property type="molecule type" value="Genomic_DNA"/>
</dbReference>
<organism evidence="9 10">
    <name type="scientific">Deinococcus radiodurans (strain ATCC 13939 / DSM 20539 / JCM 16871 / CCUG 27074 / LMG 4051 / NBRC 15346 / NCIMB 9279 / VKM B-1422 / R1)</name>
    <dbReference type="NCBI Taxonomy" id="243230"/>
    <lineage>
        <taxon>Bacteria</taxon>
        <taxon>Thermotogati</taxon>
        <taxon>Deinococcota</taxon>
        <taxon>Deinococci</taxon>
        <taxon>Deinococcales</taxon>
        <taxon>Deinococcaceae</taxon>
        <taxon>Deinococcus</taxon>
    </lineage>
</organism>
<dbReference type="GO" id="GO:0022857">
    <property type="term" value="F:transmembrane transporter activity"/>
    <property type="evidence" value="ECO:0000318"/>
    <property type="project" value="GO_Central"/>
</dbReference>
<dbReference type="FunFam" id="1.10.3730.20:FF:000001">
    <property type="entry name" value="Quaternary ammonium compound resistance transporter SugE"/>
    <property type="match status" value="1"/>
</dbReference>
<accession>Q9RVM3</accession>
<dbReference type="InParanoid" id="Q9RVM3"/>
<dbReference type="STRING" id="243230.DR_1004"/>